<dbReference type="RefSeq" id="WP_345104607.1">
    <property type="nucleotide sequence ID" value="NZ_BAABCV010000008.1"/>
</dbReference>
<keyword evidence="3" id="KW-1185">Reference proteome</keyword>
<evidence type="ECO:0000313" key="2">
    <source>
        <dbReference type="EMBL" id="GAA4098986.1"/>
    </source>
</evidence>
<sequence>MKRFVFFLVLFFTSRQFLHAQTLNPNYLKDAYRKGFVVPNKDSIYYQRLFFKALPSNFKTFFSYYGWDEKKQMGRPLTGVPPNYFKRIFNSTAYSQLAVIKKIIEISINGIYCPDAIGSFQRSSYEFAEAHNAQFVNELNAFSKPEIVSMWKFYFDYPSSFVRRSVYSKLCKVTALNNRRMVPLITEGYEKAVAKWATHH</sequence>
<evidence type="ECO:0000313" key="3">
    <source>
        <dbReference type="Proteomes" id="UP001500841"/>
    </source>
</evidence>
<keyword evidence="1" id="KW-0732">Signal</keyword>
<feature type="signal peptide" evidence="1">
    <location>
        <begin position="1"/>
        <end position="20"/>
    </location>
</feature>
<name>A0ABP7WY55_9SPHI</name>
<proteinExistence type="predicted"/>
<reference evidence="3" key="1">
    <citation type="journal article" date="2019" name="Int. J. Syst. Evol. Microbiol.">
        <title>The Global Catalogue of Microorganisms (GCM) 10K type strain sequencing project: providing services to taxonomists for standard genome sequencing and annotation.</title>
        <authorList>
            <consortium name="The Broad Institute Genomics Platform"/>
            <consortium name="The Broad Institute Genome Sequencing Center for Infectious Disease"/>
            <person name="Wu L."/>
            <person name="Ma J."/>
        </authorList>
    </citation>
    <scope>NUCLEOTIDE SEQUENCE [LARGE SCALE GENOMIC DNA]</scope>
    <source>
        <strain evidence="3">JCM 17085</strain>
    </source>
</reference>
<comment type="caution">
    <text evidence="2">The sequence shown here is derived from an EMBL/GenBank/DDBJ whole genome shotgun (WGS) entry which is preliminary data.</text>
</comment>
<feature type="chain" id="PRO_5046494045" evidence="1">
    <location>
        <begin position="21"/>
        <end position="200"/>
    </location>
</feature>
<organism evidence="2 3">
    <name type="scientific">Mucilaginibacter panaciglaebae</name>
    <dbReference type="NCBI Taxonomy" id="502331"/>
    <lineage>
        <taxon>Bacteria</taxon>
        <taxon>Pseudomonadati</taxon>
        <taxon>Bacteroidota</taxon>
        <taxon>Sphingobacteriia</taxon>
        <taxon>Sphingobacteriales</taxon>
        <taxon>Sphingobacteriaceae</taxon>
        <taxon>Mucilaginibacter</taxon>
    </lineage>
</organism>
<dbReference type="Proteomes" id="UP001500841">
    <property type="component" value="Unassembled WGS sequence"/>
</dbReference>
<protein>
    <submittedName>
        <fullName evidence="2">Uncharacterized protein</fullName>
    </submittedName>
</protein>
<gene>
    <name evidence="2" type="ORF">GCM10022392_23800</name>
</gene>
<accession>A0ABP7WY55</accession>
<evidence type="ECO:0000256" key="1">
    <source>
        <dbReference type="SAM" id="SignalP"/>
    </source>
</evidence>
<dbReference type="EMBL" id="BAABCV010000008">
    <property type="protein sequence ID" value="GAA4098986.1"/>
    <property type="molecule type" value="Genomic_DNA"/>
</dbReference>